<reference evidence="2" key="1">
    <citation type="journal article" date="2023" name="Commun. Biol.">
        <title>Genome analysis of Parmales, the sister group of diatoms, reveals the evolutionary specialization of diatoms from phago-mixotrophs to photoautotrophs.</title>
        <authorList>
            <person name="Ban H."/>
            <person name="Sato S."/>
            <person name="Yoshikawa S."/>
            <person name="Yamada K."/>
            <person name="Nakamura Y."/>
            <person name="Ichinomiya M."/>
            <person name="Sato N."/>
            <person name="Blanc-Mathieu R."/>
            <person name="Endo H."/>
            <person name="Kuwata A."/>
            <person name="Ogata H."/>
        </authorList>
    </citation>
    <scope>NUCLEOTIDE SEQUENCE [LARGE SCALE GENOMIC DNA]</scope>
    <source>
        <strain evidence="2">NIES 3700</strain>
    </source>
</reference>
<proteinExistence type="predicted"/>
<protein>
    <submittedName>
        <fullName evidence="1">Uncharacterized protein</fullName>
    </submittedName>
</protein>
<dbReference type="Proteomes" id="UP001165122">
    <property type="component" value="Unassembled WGS sequence"/>
</dbReference>
<dbReference type="OrthoDB" id="407955at2759"/>
<dbReference type="EMBL" id="BRXW01000214">
    <property type="protein sequence ID" value="GMI14484.1"/>
    <property type="molecule type" value="Genomic_DNA"/>
</dbReference>
<dbReference type="AlphaFoldDB" id="A0A9W7FKX8"/>
<sequence length="232" mass="25309">MATLLSTQATTTSRHHISTELAQKSCCYTKRSCLSKSDISLIASIQSQVQSSGYHDNPQNESHHHANGKHCTFLSRPAGPSLPENPIRSLAPSVLGKLLRFAQGSWASSDWSSENGPLSSIPGPEIPSGGVGNLSLRIAEHWHYDLGGHLDNNLHFDQGSVITIVTALNDEFTGGEFRTFEHDCSQTIHPLRVGDSVCFVSHKYHNITPILSGFRESLVMELWDGGISTHGR</sequence>
<dbReference type="Gene3D" id="2.60.120.620">
    <property type="entry name" value="q2cbj1_9rhob like domain"/>
    <property type="match status" value="1"/>
</dbReference>
<organism evidence="1 2">
    <name type="scientific">Triparma laevis f. longispina</name>
    <dbReference type="NCBI Taxonomy" id="1714387"/>
    <lineage>
        <taxon>Eukaryota</taxon>
        <taxon>Sar</taxon>
        <taxon>Stramenopiles</taxon>
        <taxon>Ochrophyta</taxon>
        <taxon>Bolidophyceae</taxon>
        <taxon>Parmales</taxon>
        <taxon>Triparmaceae</taxon>
        <taxon>Triparma</taxon>
    </lineage>
</organism>
<gene>
    <name evidence="1" type="ORF">TrLO_g4879</name>
</gene>
<name>A0A9W7FKX8_9STRA</name>
<evidence type="ECO:0000313" key="2">
    <source>
        <dbReference type="Proteomes" id="UP001165122"/>
    </source>
</evidence>
<keyword evidence="2" id="KW-1185">Reference proteome</keyword>
<evidence type="ECO:0000313" key="1">
    <source>
        <dbReference type="EMBL" id="GMI14484.1"/>
    </source>
</evidence>
<comment type="caution">
    <text evidence="1">The sequence shown here is derived from an EMBL/GenBank/DDBJ whole genome shotgun (WGS) entry which is preliminary data.</text>
</comment>
<accession>A0A9W7FKX8</accession>